<protein>
    <submittedName>
        <fullName evidence="10">4-amino-4-deoxy-L-arabinose transferase</fullName>
    </submittedName>
</protein>
<dbReference type="PANTHER" id="PTHR33908:SF3">
    <property type="entry name" value="UNDECAPRENYL PHOSPHATE-ALPHA-4-AMINO-4-DEOXY-L-ARABINOSE ARABINOSYL TRANSFERASE"/>
    <property type="match status" value="1"/>
</dbReference>
<evidence type="ECO:0000256" key="5">
    <source>
        <dbReference type="ARBA" id="ARBA00022692"/>
    </source>
</evidence>
<keyword evidence="3" id="KW-0328">Glycosyltransferase</keyword>
<dbReference type="RefSeq" id="WP_238386486.1">
    <property type="nucleotide sequence ID" value="NZ_FOBB01000001.1"/>
</dbReference>
<evidence type="ECO:0000256" key="1">
    <source>
        <dbReference type="ARBA" id="ARBA00004651"/>
    </source>
</evidence>
<feature type="transmembrane region" description="Helical" evidence="8">
    <location>
        <begin position="102"/>
        <end position="123"/>
    </location>
</feature>
<dbReference type="GO" id="GO:0016763">
    <property type="term" value="F:pentosyltransferase activity"/>
    <property type="evidence" value="ECO:0007669"/>
    <property type="project" value="TreeGrafter"/>
</dbReference>
<feature type="transmembrane region" description="Helical" evidence="8">
    <location>
        <begin position="290"/>
        <end position="314"/>
    </location>
</feature>
<accession>A0A1H7JCT2</accession>
<keyword evidence="2" id="KW-1003">Cell membrane</keyword>
<name>A0A1H7JCT2_9BACT</name>
<feature type="transmembrane region" description="Helical" evidence="8">
    <location>
        <begin position="225"/>
        <end position="244"/>
    </location>
</feature>
<keyword evidence="5 8" id="KW-0812">Transmembrane</keyword>
<dbReference type="Proteomes" id="UP000198984">
    <property type="component" value="Unassembled WGS sequence"/>
</dbReference>
<evidence type="ECO:0000256" key="3">
    <source>
        <dbReference type="ARBA" id="ARBA00022676"/>
    </source>
</evidence>
<dbReference type="AlphaFoldDB" id="A0A1H7JCT2"/>
<dbReference type="STRING" id="573321.SAMN04488505_101772"/>
<sequence>MISDTNETAYGQFHETANNKLSANERQVSLLIIGLLIFMNFTGLNITIMEPDGALYAGIAKYMVQHHDYWNLFADGHDWLDKPHFPFWMMCLSYQVFGFTTAAYKLPAILFLLAGAAYTYLFARRLYDEQVARWAVCILLTAEHIVISNNDVRAEPYLTGLIIGGVYHLYRSQRSIFNYDVLLGALLTAFAIMTKGIFALVPIGGAIAGHLVFTKQWKQLLHFRWLIAAILIAVFITPELYALYQQFDLHPEKVVFGKTGVSGIRFFFWDSQFGRFANTGPIKGSGDPTFFFHTALWAFLPWSVMLYAAVVVFFKNRWQAVEYYCISGALLTFALFSLSRFQLPHYLNIVFPFFAILTAQYVLGMKAVKFFRITQYTIMIIIAVAILGLGVLYQPILNYYALFCMLLGLLLFLLLPRWLGNGTLVLVFFRTCAASLVLNIFLNLVLYPDMIRYQSGSTIARHVNRYFPGVPVDFWKGQSYSLEFYLHTPLQRYDSAGLRQAVAGGPVLLVMNPPEADTLQRQGYNCQLVREFVQFYVTKLDLEFVNNKTRGRAVGRRWLVLVMAGGQNGGLP</sequence>
<evidence type="ECO:0000313" key="11">
    <source>
        <dbReference type="Proteomes" id="UP000198984"/>
    </source>
</evidence>
<feature type="transmembrane region" description="Helical" evidence="8">
    <location>
        <begin position="399"/>
        <end position="415"/>
    </location>
</feature>
<dbReference type="GO" id="GO:0010041">
    <property type="term" value="P:response to iron(III) ion"/>
    <property type="evidence" value="ECO:0007669"/>
    <property type="project" value="TreeGrafter"/>
</dbReference>
<dbReference type="PANTHER" id="PTHR33908">
    <property type="entry name" value="MANNOSYLTRANSFERASE YKCB-RELATED"/>
    <property type="match status" value="1"/>
</dbReference>
<gene>
    <name evidence="10" type="ORF">SAMN04488505_101772</name>
</gene>
<evidence type="ECO:0000256" key="7">
    <source>
        <dbReference type="ARBA" id="ARBA00023136"/>
    </source>
</evidence>
<dbReference type="Pfam" id="PF13231">
    <property type="entry name" value="PMT_2"/>
    <property type="match status" value="1"/>
</dbReference>
<keyword evidence="7 8" id="KW-0472">Membrane</keyword>
<keyword evidence="11" id="KW-1185">Reference proteome</keyword>
<reference evidence="10 11" key="1">
    <citation type="submission" date="2016-10" db="EMBL/GenBank/DDBJ databases">
        <authorList>
            <person name="de Groot N.N."/>
        </authorList>
    </citation>
    <scope>NUCLEOTIDE SEQUENCE [LARGE SCALE GENOMIC DNA]</scope>
    <source>
        <strain evidence="10 11">DSM 21039</strain>
    </source>
</reference>
<evidence type="ECO:0000256" key="2">
    <source>
        <dbReference type="ARBA" id="ARBA00022475"/>
    </source>
</evidence>
<feature type="transmembrane region" description="Helical" evidence="8">
    <location>
        <begin position="376"/>
        <end position="393"/>
    </location>
</feature>
<proteinExistence type="predicted"/>
<feature type="transmembrane region" description="Helical" evidence="8">
    <location>
        <begin position="182"/>
        <end position="213"/>
    </location>
</feature>
<dbReference type="GO" id="GO:0009103">
    <property type="term" value="P:lipopolysaccharide biosynthetic process"/>
    <property type="evidence" value="ECO:0007669"/>
    <property type="project" value="UniProtKB-ARBA"/>
</dbReference>
<evidence type="ECO:0000256" key="6">
    <source>
        <dbReference type="ARBA" id="ARBA00022989"/>
    </source>
</evidence>
<feature type="transmembrane region" description="Helical" evidence="8">
    <location>
        <begin position="345"/>
        <end position="364"/>
    </location>
</feature>
<evidence type="ECO:0000256" key="8">
    <source>
        <dbReference type="SAM" id="Phobius"/>
    </source>
</evidence>
<keyword evidence="6 8" id="KW-1133">Transmembrane helix</keyword>
<organism evidence="10 11">
    <name type="scientific">Chitinophaga rupis</name>
    <dbReference type="NCBI Taxonomy" id="573321"/>
    <lineage>
        <taxon>Bacteria</taxon>
        <taxon>Pseudomonadati</taxon>
        <taxon>Bacteroidota</taxon>
        <taxon>Chitinophagia</taxon>
        <taxon>Chitinophagales</taxon>
        <taxon>Chitinophagaceae</taxon>
        <taxon>Chitinophaga</taxon>
    </lineage>
</organism>
<feature type="transmembrane region" description="Helical" evidence="8">
    <location>
        <begin position="321"/>
        <end position="339"/>
    </location>
</feature>
<dbReference type="InterPro" id="IPR050297">
    <property type="entry name" value="LipidA_mod_glycosyltrf_83"/>
</dbReference>
<feature type="transmembrane region" description="Helical" evidence="8">
    <location>
        <begin position="427"/>
        <end position="447"/>
    </location>
</feature>
<evidence type="ECO:0000313" key="10">
    <source>
        <dbReference type="EMBL" id="SEK72459.1"/>
    </source>
</evidence>
<feature type="domain" description="Glycosyltransferase RgtA/B/C/D-like" evidence="9">
    <location>
        <begin position="81"/>
        <end position="239"/>
    </location>
</feature>
<evidence type="ECO:0000256" key="4">
    <source>
        <dbReference type="ARBA" id="ARBA00022679"/>
    </source>
</evidence>
<dbReference type="EMBL" id="FOBB01000001">
    <property type="protein sequence ID" value="SEK72459.1"/>
    <property type="molecule type" value="Genomic_DNA"/>
</dbReference>
<keyword evidence="4 10" id="KW-0808">Transferase</keyword>
<dbReference type="GO" id="GO:0005886">
    <property type="term" value="C:plasma membrane"/>
    <property type="evidence" value="ECO:0007669"/>
    <property type="project" value="UniProtKB-SubCell"/>
</dbReference>
<comment type="subcellular location">
    <subcellularLocation>
        <location evidence="1">Cell membrane</location>
        <topology evidence="1">Multi-pass membrane protein</topology>
    </subcellularLocation>
</comment>
<dbReference type="InterPro" id="IPR038731">
    <property type="entry name" value="RgtA/B/C-like"/>
</dbReference>
<feature type="transmembrane region" description="Helical" evidence="8">
    <location>
        <begin position="28"/>
        <end position="48"/>
    </location>
</feature>
<evidence type="ECO:0000259" key="9">
    <source>
        <dbReference type="Pfam" id="PF13231"/>
    </source>
</evidence>